<evidence type="ECO:0000259" key="3">
    <source>
        <dbReference type="Pfam" id="PF04909"/>
    </source>
</evidence>
<evidence type="ECO:0000313" key="5">
    <source>
        <dbReference type="Proteomes" id="UP000662986"/>
    </source>
</evidence>
<gene>
    <name evidence="4" type="ORF">JWS13_36745</name>
</gene>
<keyword evidence="5" id="KW-1185">Reference proteome</keyword>
<reference evidence="4 5" key="1">
    <citation type="journal article" date="2021" name="Microbiol. Resour. Announc.">
        <title>Complete Genome Sequences of Two Rhodococcus sp. Strains with Large and Linear Chromosomes, Isolated from Apple Rhizosphere.</title>
        <authorList>
            <person name="Benning S."/>
            <person name="Brugnone N."/>
            <person name="Siani R."/>
            <person name="Kublik S."/>
            <person name="Schloter M."/>
            <person name="Rad V."/>
        </authorList>
    </citation>
    <scope>NUCLEOTIDE SEQUENCE [LARGE SCALE GENOMIC DNA]</scope>
    <source>
        <strain evidence="4 5">R79</strain>
    </source>
</reference>
<feature type="region of interest" description="Disordered" evidence="2">
    <location>
        <begin position="1"/>
        <end position="47"/>
    </location>
</feature>
<accession>A0A974W9L1</accession>
<name>A0A974W9L1_9NOCA</name>
<evidence type="ECO:0000256" key="1">
    <source>
        <dbReference type="ARBA" id="ARBA00023239"/>
    </source>
</evidence>
<feature type="domain" description="Amidohydrolase-related" evidence="3">
    <location>
        <begin position="195"/>
        <end position="444"/>
    </location>
</feature>
<organism evidence="4 5">
    <name type="scientific">Rhodococcus pseudokoreensis</name>
    <dbReference type="NCBI Taxonomy" id="2811421"/>
    <lineage>
        <taxon>Bacteria</taxon>
        <taxon>Bacillati</taxon>
        <taxon>Actinomycetota</taxon>
        <taxon>Actinomycetes</taxon>
        <taxon>Mycobacteriales</taxon>
        <taxon>Nocardiaceae</taxon>
        <taxon>Rhodococcus</taxon>
    </lineage>
</organism>
<feature type="compositionally biased region" description="Polar residues" evidence="2">
    <location>
        <begin position="17"/>
        <end position="38"/>
    </location>
</feature>
<dbReference type="SUPFAM" id="SSF51556">
    <property type="entry name" value="Metallo-dependent hydrolases"/>
    <property type="match status" value="1"/>
</dbReference>
<dbReference type="InterPro" id="IPR032466">
    <property type="entry name" value="Metal_Hydrolase"/>
</dbReference>
<evidence type="ECO:0000256" key="2">
    <source>
        <dbReference type="SAM" id="MobiDB-lite"/>
    </source>
</evidence>
<reference evidence="4 5" key="2">
    <citation type="journal article" date="2022" name="Arch. Microbiol.">
        <title>Rhodococcus pseudokoreensis sp. nov. isolated from the rhizosphere of young M26 apple rootstocks.</title>
        <authorList>
            <person name="Kampfer P."/>
            <person name="Glaeser S.P."/>
            <person name="Blom J."/>
            <person name="Wolf J."/>
            <person name="Benning S."/>
            <person name="Schloter M."/>
            <person name="Neumann-Schaal M."/>
        </authorList>
    </citation>
    <scope>NUCLEOTIDE SEQUENCE [LARGE SCALE GENOMIC DNA]</scope>
    <source>
        <strain evidence="4 5">R79</strain>
    </source>
</reference>
<dbReference type="InterPro" id="IPR006680">
    <property type="entry name" value="Amidohydro-rel"/>
</dbReference>
<dbReference type="Gene3D" id="3.20.20.140">
    <property type="entry name" value="Metal-dependent hydrolases"/>
    <property type="match status" value="1"/>
</dbReference>
<dbReference type="Pfam" id="PF04909">
    <property type="entry name" value="Amidohydro_2"/>
    <property type="match status" value="1"/>
</dbReference>
<sequence>MSLQPRRSYWPAHCSRPETSTRSTSHCGSHVPTDSLSPTEKEPIVTNGPRIQPHAIQEITTHTSTPDILANAQRDRERYGLDDVFIVDVDSHHSELASWPEIISYVEDPVLRDTAEQMMLHRPLAGKMALSSYDPGLALQDAGARIPHQSNLAEPIPPGDDHRDVELARRAMDAMSIDVQVVFPQPMLGIGLHPDPTIAVPLLKAYNRWFVEHILPKDPRIKSLIALPFEDPQACLETVHLYGDNPDVLGFMVTSQRHAGVHRNEYMRLYAELEERGLPLGFHAGPSWKDTMTSTMNRFLSVHAMSFVTCNMTHMTNWIINGLPERFPNLKVIWIESGLAWIPFMMQRLDHEYLMRQSEAPLLRQLPSDYIRQMYHTSQPLEVTDMKLLESTFTAMNAQDSLLYASDWPHWDFDLPSRIMNLPFLDRDAKLNILGGNARKLFGL</sequence>
<keyword evidence="1" id="KW-0456">Lyase</keyword>
<evidence type="ECO:0000313" key="4">
    <source>
        <dbReference type="EMBL" id="QSE93758.1"/>
    </source>
</evidence>
<dbReference type="InterPro" id="IPR032465">
    <property type="entry name" value="ACMSD"/>
</dbReference>
<dbReference type="EMBL" id="CP070619">
    <property type="protein sequence ID" value="QSE93758.1"/>
    <property type="molecule type" value="Genomic_DNA"/>
</dbReference>
<dbReference type="PANTHER" id="PTHR21240:SF28">
    <property type="entry name" value="ISO-OROTATE DECARBOXYLASE (EUROFUNG)"/>
    <property type="match status" value="1"/>
</dbReference>
<protein>
    <submittedName>
        <fullName evidence="4">Amidohydrolase</fullName>
    </submittedName>
</protein>
<dbReference type="Proteomes" id="UP000662986">
    <property type="component" value="Chromosome"/>
</dbReference>
<proteinExistence type="predicted"/>
<dbReference type="PANTHER" id="PTHR21240">
    <property type="entry name" value="2-AMINO-3-CARBOXYLMUCONATE-6-SEMIALDEHYDE DECARBOXYLASE"/>
    <property type="match status" value="1"/>
</dbReference>